<dbReference type="RefSeq" id="XP_024662953.1">
    <property type="nucleotide sequence ID" value="XM_024807185.1"/>
</dbReference>
<keyword evidence="2" id="KW-1185">Reference proteome</keyword>
<reference evidence="1 2" key="1">
    <citation type="submission" date="2017-04" db="EMBL/GenBank/DDBJ databases">
        <title>Genome sequencing of [Candida] sorbophila.</title>
        <authorList>
            <person name="Ahn J.O."/>
        </authorList>
    </citation>
    <scope>NUCLEOTIDE SEQUENCE [LARGE SCALE GENOMIC DNA]</scope>
    <source>
        <strain evidence="1 2">DS02</strain>
    </source>
</reference>
<proteinExistence type="predicted"/>
<dbReference type="EMBL" id="NDIQ01000001">
    <property type="protein sequence ID" value="PRT53007.1"/>
    <property type="molecule type" value="Genomic_DNA"/>
</dbReference>
<gene>
    <name evidence="1" type="ORF">B9G98_00627</name>
</gene>
<comment type="caution">
    <text evidence="1">The sequence shown here is derived from an EMBL/GenBank/DDBJ whole genome shotgun (WGS) entry which is preliminary data.</text>
</comment>
<sequence length="133" mass="14597">MGKRRSARALVKNVISPHKGVKQLKEGTRYLPSIPKPSIKQLRSRYSSKAADRNIQESATGIPTDLPIEDFLALHNLQQISDMVVSDSDVAESTHSGDYVELIPDVISCTDEIRDSSPVPSIMFAYVPDSDTG</sequence>
<evidence type="ECO:0000313" key="1">
    <source>
        <dbReference type="EMBL" id="PRT53007.1"/>
    </source>
</evidence>
<evidence type="ECO:0000313" key="2">
    <source>
        <dbReference type="Proteomes" id="UP000238350"/>
    </source>
</evidence>
<protein>
    <submittedName>
        <fullName evidence="1">Uncharacterized protein</fullName>
    </submittedName>
</protein>
<dbReference type="GeneID" id="36514376"/>
<organism evidence="1 2">
    <name type="scientific">Wickerhamiella sorbophila</name>
    <dbReference type="NCBI Taxonomy" id="45607"/>
    <lineage>
        <taxon>Eukaryota</taxon>
        <taxon>Fungi</taxon>
        <taxon>Dikarya</taxon>
        <taxon>Ascomycota</taxon>
        <taxon>Saccharomycotina</taxon>
        <taxon>Dipodascomycetes</taxon>
        <taxon>Dipodascales</taxon>
        <taxon>Trichomonascaceae</taxon>
        <taxon>Wickerhamiella</taxon>
    </lineage>
</organism>
<dbReference type="Proteomes" id="UP000238350">
    <property type="component" value="Unassembled WGS sequence"/>
</dbReference>
<accession>A0A2T0FDG3</accession>
<name>A0A2T0FDG3_9ASCO</name>
<dbReference type="AlphaFoldDB" id="A0A2T0FDG3"/>